<feature type="chain" id="PRO_5012827200" evidence="8">
    <location>
        <begin position="23"/>
        <end position="259"/>
    </location>
</feature>
<reference evidence="10" key="1">
    <citation type="submission" date="2016-10" db="EMBL/GenBank/DDBJ databases">
        <title>Venom proteomic and venom gland transcriptomic analyses of the scorpion Megacormus gertschi Diaz-Najera, 1966 (Scorpiones: Euscorpiidae: Megacorminae).</title>
        <authorList>
            <person name="Santibanez-Lopez C.E."/>
            <person name="Cid-Uribe J.I."/>
            <person name="Zamudio F.Z."/>
            <person name="Batista C.V."/>
            <person name="Ortiz E."/>
            <person name="Possani L.D."/>
        </authorList>
    </citation>
    <scope>NUCLEOTIDE SEQUENCE</scope>
    <source>
        <tissue evidence="10">Venom gland</tissue>
    </source>
</reference>
<keyword evidence="6" id="KW-0482">Metalloprotease</keyword>
<proteinExistence type="inferred from homology"/>
<keyword evidence="4" id="KW-0378">Hydrolase</keyword>
<dbReference type="InterPro" id="IPR024079">
    <property type="entry name" value="MetalloPept_cat_dom_sf"/>
</dbReference>
<dbReference type="Gene3D" id="3.40.390.10">
    <property type="entry name" value="Collagenase (Catalytic Domain)"/>
    <property type="match status" value="1"/>
</dbReference>
<evidence type="ECO:0000313" key="10">
    <source>
        <dbReference type="EMBL" id="JAW07112.1"/>
    </source>
</evidence>
<dbReference type="GO" id="GO:0006509">
    <property type="term" value="P:membrane protein ectodomain proteolysis"/>
    <property type="evidence" value="ECO:0007669"/>
    <property type="project" value="TreeGrafter"/>
</dbReference>
<dbReference type="PANTHER" id="PTHR11905:SF159">
    <property type="entry name" value="ADAM METALLOPROTEASE"/>
    <property type="match status" value="1"/>
</dbReference>
<keyword evidence="2" id="KW-0645">Protease</keyword>
<evidence type="ECO:0000256" key="3">
    <source>
        <dbReference type="ARBA" id="ARBA00022723"/>
    </source>
</evidence>
<evidence type="ECO:0000256" key="8">
    <source>
        <dbReference type="SAM" id="SignalP"/>
    </source>
</evidence>
<dbReference type="PANTHER" id="PTHR11905">
    <property type="entry name" value="ADAM A DISINTEGRIN AND METALLOPROTEASE DOMAIN"/>
    <property type="match status" value="1"/>
</dbReference>
<dbReference type="GO" id="GO:0046872">
    <property type="term" value="F:metal ion binding"/>
    <property type="evidence" value="ECO:0007669"/>
    <property type="project" value="UniProtKB-KW"/>
</dbReference>
<keyword evidence="3" id="KW-0479">Metal-binding</keyword>
<evidence type="ECO:0000256" key="2">
    <source>
        <dbReference type="ARBA" id="ARBA00022670"/>
    </source>
</evidence>
<protein>
    <submittedName>
        <fullName evidence="10">Putative metalloproteinase</fullName>
    </submittedName>
</protein>
<feature type="active site" evidence="7">
    <location>
        <position position="181"/>
    </location>
</feature>
<dbReference type="AlphaFoldDB" id="A0A224XGL8"/>
<feature type="domain" description="Peptidase M12B" evidence="9">
    <location>
        <begin position="29"/>
        <end position="234"/>
    </location>
</feature>
<dbReference type="SUPFAM" id="SSF55486">
    <property type="entry name" value="Metalloproteases ('zincins'), catalytic domain"/>
    <property type="match status" value="1"/>
</dbReference>
<evidence type="ECO:0000259" key="9">
    <source>
        <dbReference type="PROSITE" id="PS50215"/>
    </source>
</evidence>
<sequence>MLATSIQTAILAVCLLSKVGETNENVLEVTVETLVILDKELSDEIDHAFSRKRKYCEIFDEVQSIYDTLEEEGINITINLSGLKLTTELKDQLFIEKPVETERDETFIRINTTEVALELYDWIQENSWNNEYDVVIYLTNKTMKFEKGTSVIHGIAHKEGSCNSEYNIGIMRPFPETIAFEIGLLLGATRNLLKIPEEDIYSYVPDYLKFSRGSVQQFKTFLRSPESDCLRTTDVNDTVVCWKKTPCPNFCTRFQSSTH</sequence>
<evidence type="ECO:0000256" key="1">
    <source>
        <dbReference type="ARBA" id="ARBA00006629"/>
    </source>
</evidence>
<evidence type="ECO:0000256" key="4">
    <source>
        <dbReference type="ARBA" id="ARBA00022801"/>
    </source>
</evidence>
<evidence type="ECO:0000256" key="7">
    <source>
        <dbReference type="PROSITE-ProRule" id="PRU00276"/>
    </source>
</evidence>
<feature type="signal peptide" evidence="8">
    <location>
        <begin position="1"/>
        <end position="22"/>
    </location>
</feature>
<evidence type="ECO:0000256" key="5">
    <source>
        <dbReference type="ARBA" id="ARBA00022833"/>
    </source>
</evidence>
<comment type="caution">
    <text evidence="7">Lacks conserved residue(s) required for the propagation of feature annotation.</text>
</comment>
<name>A0A224XGL8_9SCOR</name>
<dbReference type="GO" id="GO:0004222">
    <property type="term" value="F:metalloendopeptidase activity"/>
    <property type="evidence" value="ECO:0007669"/>
    <property type="project" value="InterPro"/>
</dbReference>
<dbReference type="EMBL" id="GFBG01000055">
    <property type="protein sequence ID" value="JAW07112.1"/>
    <property type="molecule type" value="Transcribed_RNA"/>
</dbReference>
<keyword evidence="8" id="KW-0732">Signal</keyword>
<dbReference type="PROSITE" id="PS50215">
    <property type="entry name" value="ADAM_MEPRO"/>
    <property type="match status" value="1"/>
</dbReference>
<organism evidence="10">
    <name type="scientific">Megacormus gertschi</name>
    <dbReference type="NCBI Taxonomy" id="1843536"/>
    <lineage>
        <taxon>Eukaryota</taxon>
        <taxon>Metazoa</taxon>
        <taxon>Ecdysozoa</taxon>
        <taxon>Arthropoda</taxon>
        <taxon>Chelicerata</taxon>
        <taxon>Arachnida</taxon>
        <taxon>Scorpiones</taxon>
        <taxon>Iurida</taxon>
        <taxon>Chactoidea</taxon>
        <taxon>Euscorpiidae</taxon>
        <taxon>Megacorminae</taxon>
        <taxon>Megacormini</taxon>
        <taxon>Megacormus</taxon>
    </lineage>
</organism>
<accession>A0A224XGL8</accession>
<comment type="similarity">
    <text evidence="1">Belongs to the venom metalloproteinase (M12B) family.</text>
</comment>
<evidence type="ECO:0000256" key="6">
    <source>
        <dbReference type="ARBA" id="ARBA00023049"/>
    </source>
</evidence>
<dbReference type="InterPro" id="IPR001590">
    <property type="entry name" value="Peptidase_M12B"/>
</dbReference>
<keyword evidence="5" id="KW-0862">Zinc</keyword>